<evidence type="ECO:0000256" key="1">
    <source>
        <dbReference type="SAM" id="MobiDB-lite"/>
    </source>
</evidence>
<accession>A0AAN9XXE4</accession>
<organism evidence="2 3">
    <name type="scientific">Parthenolecanium corni</name>
    <dbReference type="NCBI Taxonomy" id="536013"/>
    <lineage>
        <taxon>Eukaryota</taxon>
        <taxon>Metazoa</taxon>
        <taxon>Ecdysozoa</taxon>
        <taxon>Arthropoda</taxon>
        <taxon>Hexapoda</taxon>
        <taxon>Insecta</taxon>
        <taxon>Pterygota</taxon>
        <taxon>Neoptera</taxon>
        <taxon>Paraneoptera</taxon>
        <taxon>Hemiptera</taxon>
        <taxon>Sternorrhyncha</taxon>
        <taxon>Coccoidea</taxon>
        <taxon>Coccidae</taxon>
        <taxon>Parthenolecanium</taxon>
    </lineage>
</organism>
<feature type="region of interest" description="Disordered" evidence="1">
    <location>
        <begin position="72"/>
        <end position="96"/>
    </location>
</feature>
<feature type="compositionally biased region" description="Basic and acidic residues" evidence="1">
    <location>
        <begin position="87"/>
        <end position="96"/>
    </location>
</feature>
<dbReference type="EMBL" id="JBBCAQ010000037">
    <property type="protein sequence ID" value="KAK7573476.1"/>
    <property type="molecule type" value="Genomic_DNA"/>
</dbReference>
<evidence type="ECO:0000313" key="2">
    <source>
        <dbReference type="EMBL" id="KAK7573476.1"/>
    </source>
</evidence>
<name>A0AAN9XXE4_9HEMI</name>
<feature type="region of interest" description="Disordered" evidence="1">
    <location>
        <begin position="1"/>
        <end position="31"/>
    </location>
</feature>
<protein>
    <submittedName>
        <fullName evidence="2">Uncharacterized protein</fullName>
    </submittedName>
</protein>
<proteinExistence type="predicted"/>
<evidence type="ECO:0000313" key="3">
    <source>
        <dbReference type="Proteomes" id="UP001367676"/>
    </source>
</evidence>
<dbReference type="Proteomes" id="UP001367676">
    <property type="component" value="Unassembled WGS sequence"/>
</dbReference>
<comment type="caution">
    <text evidence="2">The sequence shown here is derived from an EMBL/GenBank/DDBJ whole genome shotgun (WGS) entry which is preliminary data.</text>
</comment>
<dbReference type="AlphaFoldDB" id="A0AAN9XXE4"/>
<feature type="compositionally biased region" description="Basic residues" evidence="1">
    <location>
        <begin position="21"/>
        <end position="30"/>
    </location>
</feature>
<keyword evidence="3" id="KW-1185">Reference proteome</keyword>
<sequence>MLIRRKDVQVPPDAKTVPLGQKRKRGRPSKATRALLRFCEQIRSTSEKAKRGWDEGAVAIAYREERGGYKNHRLHPVCYSPQSSTGDRPERPRLKI</sequence>
<gene>
    <name evidence="2" type="ORF">V9T40_010667</name>
</gene>
<reference evidence="2 3" key="1">
    <citation type="submission" date="2024-03" db="EMBL/GenBank/DDBJ databases">
        <title>Adaptation during the transition from Ophiocordyceps entomopathogen to insect associate is accompanied by gene loss and intensified selection.</title>
        <authorList>
            <person name="Ward C.M."/>
            <person name="Onetto C.A."/>
            <person name="Borneman A.R."/>
        </authorList>
    </citation>
    <scope>NUCLEOTIDE SEQUENCE [LARGE SCALE GENOMIC DNA]</scope>
    <source>
        <strain evidence="2">AWRI1</strain>
        <tissue evidence="2">Single Adult Female</tissue>
    </source>
</reference>